<evidence type="ECO:0000313" key="4">
    <source>
        <dbReference type="EMBL" id="PKC56156.1"/>
    </source>
</evidence>
<feature type="region of interest" description="Disordered" evidence="2">
    <location>
        <begin position="218"/>
        <end position="250"/>
    </location>
</feature>
<keyword evidence="1" id="KW-0479">Metal-binding</keyword>
<protein>
    <recommendedName>
        <fullName evidence="3">SWIM-type domain-containing protein</fullName>
    </recommendedName>
</protein>
<comment type="caution">
    <text evidence="4">The sequence shown here is derived from an EMBL/GenBank/DDBJ whole genome shotgun (WGS) entry which is preliminary data.</text>
</comment>
<evidence type="ECO:0000256" key="1">
    <source>
        <dbReference type="PROSITE-ProRule" id="PRU00325"/>
    </source>
</evidence>
<feature type="compositionally biased region" description="Low complexity" evidence="2">
    <location>
        <begin position="225"/>
        <end position="239"/>
    </location>
</feature>
<accession>A0A2N0QYK7</accession>
<dbReference type="VEuPathDB" id="FungiDB:FUN_010897"/>
<keyword evidence="1" id="KW-0863">Zinc-finger</keyword>
<dbReference type="VEuPathDB" id="FungiDB:RhiirFUN_012933"/>
<reference evidence="4 5" key="1">
    <citation type="submission" date="2017-10" db="EMBL/GenBank/DDBJ databases">
        <title>Extensive intraspecific genome diversity in a model arbuscular mycorrhizal fungus.</title>
        <authorList>
            <person name="Chen E.C.H."/>
            <person name="Morin E."/>
            <person name="Baudet D."/>
            <person name="Noel J."/>
            <person name="Ndikumana S."/>
            <person name="Charron P."/>
            <person name="St-Onge C."/>
            <person name="Giorgi J."/>
            <person name="Grigoriev I.V."/>
            <person name="Roux C."/>
            <person name="Martin F.M."/>
            <person name="Corradi N."/>
        </authorList>
    </citation>
    <scope>NUCLEOTIDE SEQUENCE [LARGE SCALE GENOMIC DNA]</scope>
    <source>
        <strain evidence="4 5">A1</strain>
    </source>
</reference>
<organism evidence="4 5">
    <name type="scientific">Rhizophagus irregularis</name>
    <dbReference type="NCBI Taxonomy" id="588596"/>
    <lineage>
        <taxon>Eukaryota</taxon>
        <taxon>Fungi</taxon>
        <taxon>Fungi incertae sedis</taxon>
        <taxon>Mucoromycota</taxon>
        <taxon>Glomeromycotina</taxon>
        <taxon>Glomeromycetes</taxon>
        <taxon>Glomerales</taxon>
        <taxon>Glomeraceae</taxon>
        <taxon>Rhizophagus</taxon>
    </lineage>
</organism>
<feature type="region of interest" description="Disordered" evidence="2">
    <location>
        <begin position="87"/>
        <end position="117"/>
    </location>
</feature>
<sequence length="250" mass="28735">ELYIWVKSETKSNNVYTICLAPIEKALCQCLNFTIRGGACKHIRAAILCINWICQEPQNQHLPYISLPTIEELDRLHVDENAEETIQNEVYNTEENIQNQSDESSDDESNGNKNFESFQSNDNDFSSTWFFDFQNTNSLALQEQEFHTNCHTVLNHLNSLKEIANFFNNFDSKNVIQNNETSEQFELGKSALNELIQNDSLKKIYLAFQSLKLQKQNNATKNIKKNPSSSSLIPLSPNKKQSRHTSYSTL</sequence>
<evidence type="ECO:0000313" key="5">
    <source>
        <dbReference type="Proteomes" id="UP000232688"/>
    </source>
</evidence>
<proteinExistence type="predicted"/>
<dbReference type="PROSITE" id="PS50966">
    <property type="entry name" value="ZF_SWIM"/>
    <property type="match status" value="1"/>
</dbReference>
<dbReference type="GO" id="GO:0008270">
    <property type="term" value="F:zinc ion binding"/>
    <property type="evidence" value="ECO:0007669"/>
    <property type="project" value="UniProtKB-KW"/>
</dbReference>
<reference evidence="4 5" key="2">
    <citation type="submission" date="2017-10" db="EMBL/GenBank/DDBJ databases">
        <title>Genome analyses suggest a sexual origin of heterokaryosis in a supposedly ancient asexual fungus.</title>
        <authorList>
            <person name="Corradi N."/>
            <person name="Sedzielewska K."/>
            <person name="Noel J."/>
            <person name="Charron P."/>
            <person name="Farinelli L."/>
            <person name="Marton T."/>
            <person name="Kruger M."/>
            <person name="Pelin A."/>
            <person name="Brachmann A."/>
            <person name="Corradi N."/>
        </authorList>
    </citation>
    <scope>NUCLEOTIDE SEQUENCE [LARGE SCALE GENOMIC DNA]</scope>
    <source>
        <strain evidence="4 5">A1</strain>
    </source>
</reference>
<name>A0A2N0QYK7_9GLOM</name>
<dbReference type="Pfam" id="PF04434">
    <property type="entry name" value="SWIM"/>
    <property type="match status" value="1"/>
</dbReference>
<dbReference type="InterPro" id="IPR007527">
    <property type="entry name" value="Znf_SWIM"/>
</dbReference>
<feature type="compositionally biased region" description="Polar residues" evidence="2">
    <location>
        <begin position="87"/>
        <end position="100"/>
    </location>
</feature>
<dbReference type="VEuPathDB" id="FungiDB:RhiirA1_474413"/>
<dbReference type="AlphaFoldDB" id="A0A2N0QYK7"/>
<evidence type="ECO:0000256" key="2">
    <source>
        <dbReference type="SAM" id="MobiDB-lite"/>
    </source>
</evidence>
<feature type="domain" description="SWIM-type" evidence="3">
    <location>
        <begin position="16"/>
        <end position="51"/>
    </location>
</feature>
<keyword evidence="1" id="KW-0862">Zinc</keyword>
<dbReference type="EMBL" id="LLXH01002249">
    <property type="protein sequence ID" value="PKC56156.1"/>
    <property type="molecule type" value="Genomic_DNA"/>
</dbReference>
<feature type="non-terminal residue" evidence="4">
    <location>
        <position position="1"/>
    </location>
</feature>
<gene>
    <name evidence="4" type="ORF">RhiirA1_474413</name>
</gene>
<evidence type="ECO:0000259" key="3">
    <source>
        <dbReference type="PROSITE" id="PS50966"/>
    </source>
</evidence>
<dbReference type="Proteomes" id="UP000232688">
    <property type="component" value="Unassembled WGS sequence"/>
</dbReference>